<keyword evidence="5" id="KW-1185">Reference proteome</keyword>
<feature type="compositionally biased region" description="Basic and acidic residues" evidence="1">
    <location>
        <begin position="20"/>
        <end position="31"/>
    </location>
</feature>
<dbReference type="OrthoDB" id="9803706at2"/>
<gene>
    <name evidence="4" type="ordered locus">Plav_1979</name>
</gene>
<feature type="domain" description="CoA carboxyltransferase N-terminal" evidence="2">
    <location>
        <begin position="1"/>
        <end position="266"/>
    </location>
</feature>
<dbReference type="PANTHER" id="PTHR43842">
    <property type="entry name" value="PROPIONYL-COA CARBOXYLASE BETA CHAIN"/>
    <property type="match status" value="1"/>
</dbReference>
<dbReference type="InterPro" id="IPR011763">
    <property type="entry name" value="COA_CT_C"/>
</dbReference>
<feature type="domain" description="CoA carboxyltransferase C-terminal" evidence="3">
    <location>
        <begin position="269"/>
        <end position="514"/>
    </location>
</feature>
<dbReference type="PROSITE" id="PS50980">
    <property type="entry name" value="COA_CT_NTER"/>
    <property type="match status" value="1"/>
</dbReference>
<dbReference type="GO" id="GO:0004658">
    <property type="term" value="F:propionyl-CoA carboxylase activity"/>
    <property type="evidence" value="ECO:0007669"/>
    <property type="project" value="UniProtKB-EC"/>
</dbReference>
<feature type="region of interest" description="Disordered" evidence="1">
    <location>
        <begin position="1"/>
        <end position="31"/>
    </location>
</feature>
<dbReference type="Pfam" id="PF01039">
    <property type="entry name" value="Carboxyl_trans"/>
    <property type="match status" value="1"/>
</dbReference>
<dbReference type="InterPro" id="IPR029045">
    <property type="entry name" value="ClpP/crotonase-like_dom_sf"/>
</dbReference>
<dbReference type="EC" id="6.4.1.3" evidence="4"/>
<accession>A7HUL0</accession>
<dbReference type="eggNOG" id="COG4799">
    <property type="taxonomic scope" value="Bacteria"/>
</dbReference>
<sequence length="518" mass="55838">MSWEKETDEIRRRRALAKRQGGDEAVKRQHEKGRLTIRERIATLADKGSFRELGEGAGVPHFDEDGNLADFEPANYVLGFATVNGRRVAIGGEDFTLKGGSPNPAGLRKSVYAEELALTYKVPLVRLHEGGGGSVAGSAGKGKTRPLGDPVFAEPRFRSIGQVLGEVPVATAALGPVAGMPAARLVASHFSVMVEDAQVLIAGPKIVARALDENLTKEELGGSDVHSRSGVIDNVTKTEEDALAEIARFLSYLPDNVWQLPPRIACTDPRDRAEEALRDIVPKERRKPFNMRKILKAVMDEGSFFEMTKRFGPSLITGLARLNGISVGVIANDCNFYAGAMTAAAAQKLRRFSDMCNTFHLPIVSFVDEPGFMIGSASEKAATIRHGTSAIAAVMQSRVPWASIIVHKVFGVAGAAHFGPDGFVLSWPSAVTGALPVEGGVAVAFARQIAEAADPEALRAELEEKLAAGQSPFSRAEGFSVHELIDPRETRARLCDWLDWVEPRRAVALGPFLTTMRP</sequence>
<proteinExistence type="predicted"/>
<evidence type="ECO:0000259" key="2">
    <source>
        <dbReference type="PROSITE" id="PS50980"/>
    </source>
</evidence>
<dbReference type="PANTHER" id="PTHR43842:SF2">
    <property type="entry name" value="PROPIONYL-COA CARBOXYLASE BETA CHAIN, MITOCHONDRIAL"/>
    <property type="match status" value="1"/>
</dbReference>
<evidence type="ECO:0000259" key="3">
    <source>
        <dbReference type="PROSITE" id="PS50989"/>
    </source>
</evidence>
<dbReference type="EMBL" id="CP000774">
    <property type="protein sequence ID" value="ABS63593.1"/>
    <property type="molecule type" value="Genomic_DNA"/>
</dbReference>
<dbReference type="InterPro" id="IPR051047">
    <property type="entry name" value="AccD/PCCB"/>
</dbReference>
<dbReference type="InterPro" id="IPR011762">
    <property type="entry name" value="COA_CT_N"/>
</dbReference>
<dbReference type="SUPFAM" id="SSF52096">
    <property type="entry name" value="ClpP/crotonase"/>
    <property type="match status" value="2"/>
</dbReference>
<dbReference type="Proteomes" id="UP000006377">
    <property type="component" value="Chromosome"/>
</dbReference>
<dbReference type="InterPro" id="IPR034733">
    <property type="entry name" value="AcCoA_carboxyl_beta"/>
</dbReference>
<evidence type="ECO:0000313" key="5">
    <source>
        <dbReference type="Proteomes" id="UP000006377"/>
    </source>
</evidence>
<organism evidence="4 5">
    <name type="scientific">Parvibaculum lavamentivorans (strain DS-1 / DSM 13023 / NCIMB 13966)</name>
    <dbReference type="NCBI Taxonomy" id="402881"/>
    <lineage>
        <taxon>Bacteria</taxon>
        <taxon>Pseudomonadati</taxon>
        <taxon>Pseudomonadota</taxon>
        <taxon>Alphaproteobacteria</taxon>
        <taxon>Hyphomicrobiales</taxon>
        <taxon>Parvibaculaceae</taxon>
        <taxon>Parvibaculum</taxon>
    </lineage>
</organism>
<dbReference type="STRING" id="402881.Plav_1979"/>
<dbReference type="RefSeq" id="WP_012110889.1">
    <property type="nucleotide sequence ID" value="NC_009719.1"/>
</dbReference>
<evidence type="ECO:0000313" key="4">
    <source>
        <dbReference type="EMBL" id="ABS63593.1"/>
    </source>
</evidence>
<reference evidence="4 5" key="1">
    <citation type="journal article" date="2011" name="Stand. Genomic Sci.">
        <title>Complete genome sequence of Parvibaculum lavamentivorans type strain (DS-1(T)).</title>
        <authorList>
            <person name="Schleheck D."/>
            <person name="Weiss M."/>
            <person name="Pitluck S."/>
            <person name="Bruce D."/>
            <person name="Land M.L."/>
            <person name="Han S."/>
            <person name="Saunders E."/>
            <person name="Tapia R."/>
            <person name="Detter C."/>
            <person name="Brettin T."/>
            <person name="Han J."/>
            <person name="Woyke T."/>
            <person name="Goodwin L."/>
            <person name="Pennacchio L."/>
            <person name="Nolan M."/>
            <person name="Cook A.M."/>
            <person name="Kjelleberg S."/>
            <person name="Thomas T."/>
        </authorList>
    </citation>
    <scope>NUCLEOTIDE SEQUENCE [LARGE SCALE GENOMIC DNA]</scope>
    <source>
        <strain evidence="5">DS-1 / DSM 13023 / NCIMB 13966</strain>
    </source>
</reference>
<dbReference type="HOGENOM" id="CLU_018822_6_1_5"/>
<dbReference type="KEGG" id="pla:Plav_1979"/>
<feature type="compositionally biased region" description="Basic and acidic residues" evidence="1">
    <location>
        <begin position="1"/>
        <end position="11"/>
    </location>
</feature>
<dbReference type="Gene3D" id="3.90.226.10">
    <property type="entry name" value="2-enoyl-CoA Hydratase, Chain A, domain 1"/>
    <property type="match status" value="2"/>
</dbReference>
<name>A7HUL0_PARL1</name>
<protein>
    <submittedName>
        <fullName evidence="4">Propionyl-CoA carboxylase</fullName>
        <ecNumber evidence="4">6.4.1.3</ecNumber>
    </submittedName>
</protein>
<dbReference type="PROSITE" id="PS50989">
    <property type="entry name" value="COA_CT_CTER"/>
    <property type="match status" value="1"/>
</dbReference>
<evidence type="ECO:0000256" key="1">
    <source>
        <dbReference type="SAM" id="MobiDB-lite"/>
    </source>
</evidence>
<keyword evidence="4" id="KW-0436">Ligase</keyword>
<dbReference type="AlphaFoldDB" id="A7HUL0"/>